<dbReference type="GO" id="GO:0003954">
    <property type="term" value="F:NADH dehydrogenase activity"/>
    <property type="evidence" value="ECO:0007669"/>
    <property type="project" value="TreeGrafter"/>
</dbReference>
<keyword evidence="7" id="KW-0520">NAD</keyword>
<dbReference type="GO" id="GO:0009060">
    <property type="term" value="P:aerobic respiration"/>
    <property type="evidence" value="ECO:0007669"/>
    <property type="project" value="TreeGrafter"/>
</dbReference>
<dbReference type="HAMAP" id="MF_01350">
    <property type="entry name" value="NDH1_NuoH"/>
    <property type="match status" value="1"/>
</dbReference>
<protein>
    <recommendedName>
        <fullName evidence="3 8">NADH-ubiquinone oxidoreductase chain 1</fullName>
        <ecNumber evidence="8">7.1.1.2</ecNumber>
    </recommendedName>
</protein>
<evidence type="ECO:0000256" key="2">
    <source>
        <dbReference type="ARBA" id="ARBA00010535"/>
    </source>
</evidence>
<evidence type="ECO:0000256" key="7">
    <source>
        <dbReference type="RuleBase" id="RU000471"/>
    </source>
</evidence>
<feature type="transmembrane region" description="Helical" evidence="9">
    <location>
        <begin position="183"/>
        <end position="203"/>
    </location>
</feature>
<evidence type="ECO:0000256" key="3">
    <source>
        <dbReference type="ARBA" id="ARBA00021009"/>
    </source>
</evidence>
<dbReference type="EC" id="7.1.1.2" evidence="8"/>
<sequence>MPTWILWFTSIVIKGLIILIPLLISVAYLTLAERKVLGYMQSRKGPNIVGIYGLLQPLADGVKLFGKEFVWPTQANRTIYILAPIVALFLAFTVWAVLSFDGFTGLADIPLGLLLILALSSIGVYTTLMSGWASTSRYAFLGALRAAAQMISYEVAIGLLVLTVIAVTSSFHLGVIIDHQYQSGWFWLPLLPAALMFYVSGLAETNRAPFDLTEGESELVSGYNVEYASMPFALFFLGEYGHILFMSTLISVLFLGGWTSPLPLLTPSSFWLGLKVGLVSFSMLWVRASYPRIRYDQLMALLWKSYLPLSLACVISYPCLLVAWQGTC</sequence>
<evidence type="ECO:0000256" key="5">
    <source>
        <dbReference type="ARBA" id="ARBA00022989"/>
    </source>
</evidence>
<evidence type="ECO:0000313" key="10">
    <source>
        <dbReference type="EMBL" id="AER54565.1"/>
    </source>
</evidence>
<geneLocation type="mitochondrion" evidence="10"/>
<evidence type="ECO:0000256" key="6">
    <source>
        <dbReference type="ARBA" id="ARBA00023136"/>
    </source>
</evidence>
<evidence type="ECO:0000256" key="8">
    <source>
        <dbReference type="RuleBase" id="RU000473"/>
    </source>
</evidence>
<keyword evidence="4 7" id="KW-0812">Transmembrane</keyword>
<reference evidence="10" key="1">
    <citation type="journal article" date="2012" name="Genome Biol. Evol.">
        <title>Evolution of linear mitochondrial genomes in medusozoan cnidarians.</title>
        <authorList>
            <person name="Kayal E."/>
            <person name="Bentlage B."/>
            <person name="Collins A.G."/>
            <person name="Kayal M."/>
            <person name="Pirro S."/>
            <person name="Lavrov D.V."/>
        </authorList>
    </citation>
    <scope>NUCLEOTIDE SEQUENCE</scope>
</reference>
<keyword evidence="10" id="KW-0560">Oxidoreductase</keyword>
<feature type="transmembrane region" description="Helical" evidence="9">
    <location>
        <begin position="6"/>
        <end position="31"/>
    </location>
</feature>
<dbReference type="PANTHER" id="PTHR11432:SF3">
    <property type="entry name" value="NADH-UBIQUINONE OXIDOREDUCTASE CHAIN 1"/>
    <property type="match status" value="1"/>
</dbReference>
<keyword evidence="5 9" id="KW-1133">Transmembrane helix</keyword>
<gene>
    <name evidence="10" type="primary">nad1</name>
</gene>
<dbReference type="InterPro" id="IPR018086">
    <property type="entry name" value="NADH_UbQ_OxRdtase_su1_CS"/>
</dbReference>
<dbReference type="GO" id="GO:0008137">
    <property type="term" value="F:NADH dehydrogenase (ubiquinone) activity"/>
    <property type="evidence" value="ECO:0007669"/>
    <property type="project" value="UniProtKB-EC"/>
</dbReference>
<accession>G9ISR6</accession>
<dbReference type="PROSITE" id="PS00667">
    <property type="entry name" value="COMPLEX1_ND1_1"/>
    <property type="match status" value="1"/>
</dbReference>
<evidence type="ECO:0000256" key="9">
    <source>
        <dbReference type="SAM" id="Phobius"/>
    </source>
</evidence>
<dbReference type="PROSITE" id="PS00668">
    <property type="entry name" value="COMPLEX1_ND1_2"/>
    <property type="match status" value="1"/>
</dbReference>
<feature type="transmembrane region" description="Helical" evidence="9">
    <location>
        <begin position="232"/>
        <end position="256"/>
    </location>
</feature>
<comment type="subcellular location">
    <subcellularLocation>
        <location evidence="1">Membrane</location>
        <topology evidence="1">Multi-pass membrane protein</topology>
    </subcellularLocation>
    <subcellularLocation>
        <location evidence="7">Mitochondrion inner membrane</location>
        <topology evidence="7">Multi-pass membrane protein</topology>
    </subcellularLocation>
</comment>
<dbReference type="InterPro" id="IPR001694">
    <property type="entry name" value="NADH_UbQ_OxRdtase_su1/FPO"/>
</dbReference>
<keyword evidence="6 9" id="KW-0472">Membrane</keyword>
<organism evidence="10">
    <name type="scientific">Haliclystus sanjuanensis</name>
    <dbReference type="NCBI Taxonomy" id="168739"/>
    <lineage>
        <taxon>Eukaryota</taxon>
        <taxon>Metazoa</taxon>
        <taxon>Cnidaria</taxon>
        <taxon>Staurozoa</taxon>
        <taxon>Stauromedusae</taxon>
        <taxon>Myostaurida</taxon>
        <taxon>Haliclystidae</taxon>
        <taxon>Haliclystus</taxon>
    </lineage>
</organism>
<feature type="transmembrane region" description="Helical" evidence="9">
    <location>
        <begin position="110"/>
        <end position="134"/>
    </location>
</feature>
<comment type="catalytic activity">
    <reaction evidence="8">
        <text>a ubiquinone + NADH + 5 H(+)(in) = a ubiquinol + NAD(+) + 4 H(+)(out)</text>
        <dbReference type="Rhea" id="RHEA:29091"/>
        <dbReference type="Rhea" id="RHEA-COMP:9565"/>
        <dbReference type="Rhea" id="RHEA-COMP:9566"/>
        <dbReference type="ChEBI" id="CHEBI:15378"/>
        <dbReference type="ChEBI" id="CHEBI:16389"/>
        <dbReference type="ChEBI" id="CHEBI:17976"/>
        <dbReference type="ChEBI" id="CHEBI:57540"/>
        <dbReference type="ChEBI" id="CHEBI:57945"/>
        <dbReference type="EC" id="7.1.1.2"/>
    </reaction>
</comment>
<dbReference type="PANTHER" id="PTHR11432">
    <property type="entry name" value="NADH DEHYDROGENASE SUBUNIT 1"/>
    <property type="match status" value="1"/>
</dbReference>
<proteinExistence type="inferred from homology"/>
<feature type="transmembrane region" description="Helical" evidence="9">
    <location>
        <begin position="268"/>
        <end position="286"/>
    </location>
</feature>
<dbReference type="Pfam" id="PF00146">
    <property type="entry name" value="NADHdh"/>
    <property type="match status" value="1"/>
</dbReference>
<feature type="transmembrane region" description="Helical" evidence="9">
    <location>
        <begin position="155"/>
        <end position="177"/>
    </location>
</feature>
<feature type="transmembrane region" description="Helical" evidence="9">
    <location>
        <begin position="79"/>
        <end position="98"/>
    </location>
</feature>
<evidence type="ECO:0000256" key="4">
    <source>
        <dbReference type="ARBA" id="ARBA00022692"/>
    </source>
</evidence>
<dbReference type="GO" id="GO:0005743">
    <property type="term" value="C:mitochondrial inner membrane"/>
    <property type="evidence" value="ECO:0007669"/>
    <property type="project" value="UniProtKB-SubCell"/>
</dbReference>
<dbReference type="AlphaFoldDB" id="G9ISR6"/>
<dbReference type="EMBL" id="JN700944">
    <property type="protein sequence ID" value="AER54565.1"/>
    <property type="molecule type" value="Genomic_DNA"/>
</dbReference>
<keyword evidence="8 10" id="KW-0496">Mitochondrion</keyword>
<evidence type="ECO:0000256" key="1">
    <source>
        <dbReference type="ARBA" id="ARBA00004141"/>
    </source>
</evidence>
<feature type="transmembrane region" description="Helical" evidence="9">
    <location>
        <begin position="306"/>
        <end position="324"/>
    </location>
</feature>
<name>G9ISR6_9CNID</name>
<comment type="similarity">
    <text evidence="2 7">Belongs to the complex I subunit 1 family.</text>
</comment>
<keyword evidence="8" id="KW-0830">Ubiquinone</keyword>